<evidence type="ECO:0000256" key="4">
    <source>
        <dbReference type="ARBA" id="ARBA00011918"/>
    </source>
</evidence>
<dbReference type="PANTHER" id="PTHR46460:SF1">
    <property type="entry name" value="METHYLATED-DNA--PROTEIN-CYSTEINE METHYLTRANSFERASE"/>
    <property type="match status" value="1"/>
</dbReference>
<evidence type="ECO:0000259" key="11">
    <source>
        <dbReference type="Pfam" id="PF01035"/>
    </source>
</evidence>
<evidence type="ECO:0000256" key="2">
    <source>
        <dbReference type="ARBA" id="ARBA00003317"/>
    </source>
</evidence>
<comment type="caution">
    <text evidence="12">The sequence shown here is derived from an EMBL/GenBank/DDBJ whole genome shotgun (WGS) entry which is preliminary data.</text>
</comment>
<dbReference type="SUPFAM" id="SSF46767">
    <property type="entry name" value="Methylated DNA-protein cysteine methyltransferase, C-terminal domain"/>
    <property type="match status" value="1"/>
</dbReference>
<dbReference type="Pfam" id="PF01035">
    <property type="entry name" value="DNA_binding_1"/>
    <property type="match status" value="1"/>
</dbReference>
<dbReference type="Gene3D" id="1.10.10.10">
    <property type="entry name" value="Winged helix-like DNA-binding domain superfamily/Winged helix DNA-binding domain"/>
    <property type="match status" value="1"/>
</dbReference>
<dbReference type="EMBL" id="MFYX01000090">
    <property type="protein sequence ID" value="OGK03435.1"/>
    <property type="molecule type" value="Genomic_DNA"/>
</dbReference>
<evidence type="ECO:0000256" key="3">
    <source>
        <dbReference type="ARBA" id="ARBA00008711"/>
    </source>
</evidence>
<evidence type="ECO:0000313" key="12">
    <source>
        <dbReference type="EMBL" id="OGK03435.1"/>
    </source>
</evidence>
<dbReference type="PROSITE" id="PS00374">
    <property type="entry name" value="MGMT"/>
    <property type="match status" value="1"/>
</dbReference>
<accession>A0A1F7F9V4</accession>
<keyword evidence="9" id="KW-0234">DNA repair</keyword>
<reference evidence="12 13" key="1">
    <citation type="journal article" date="2016" name="Nat. Commun.">
        <title>Thousands of microbial genomes shed light on interconnected biogeochemical processes in an aquifer system.</title>
        <authorList>
            <person name="Anantharaman K."/>
            <person name="Brown C.T."/>
            <person name="Hug L.A."/>
            <person name="Sharon I."/>
            <person name="Castelle C.J."/>
            <person name="Probst A.J."/>
            <person name="Thomas B.C."/>
            <person name="Singh A."/>
            <person name="Wilkins M.J."/>
            <person name="Karaoz U."/>
            <person name="Brodie E.L."/>
            <person name="Williams K.H."/>
            <person name="Hubbard S.S."/>
            <person name="Banfield J.F."/>
        </authorList>
    </citation>
    <scope>NUCLEOTIDE SEQUENCE [LARGE SCALE GENOMIC DNA]</scope>
</reference>
<dbReference type="EC" id="2.1.1.63" evidence="4"/>
<dbReference type="AlphaFoldDB" id="A0A1F7F9V4"/>
<proteinExistence type="inferred from homology"/>
<evidence type="ECO:0000256" key="1">
    <source>
        <dbReference type="ARBA" id="ARBA00001286"/>
    </source>
</evidence>
<dbReference type="InterPro" id="IPR036388">
    <property type="entry name" value="WH-like_DNA-bd_sf"/>
</dbReference>
<dbReference type="GO" id="GO:0006281">
    <property type="term" value="P:DNA repair"/>
    <property type="evidence" value="ECO:0007669"/>
    <property type="project" value="UniProtKB-KW"/>
</dbReference>
<dbReference type="InterPro" id="IPR036217">
    <property type="entry name" value="MethylDNA_cys_MeTrfase_DNAb"/>
</dbReference>
<dbReference type="InterPro" id="IPR014048">
    <property type="entry name" value="MethylDNA_cys_MeTrfase_DNA-bd"/>
</dbReference>
<gene>
    <name evidence="12" type="ORF">A2519_15610</name>
</gene>
<dbReference type="PANTHER" id="PTHR46460">
    <property type="entry name" value="METHYLATED-DNA--PROTEIN-CYSTEINE METHYLTRANSFERASE"/>
    <property type="match status" value="1"/>
</dbReference>
<comment type="catalytic activity">
    <reaction evidence="1">
        <text>a 4-O-methyl-thymidine in DNA + L-cysteinyl-[protein] = a thymidine in DNA + S-methyl-L-cysteinyl-[protein]</text>
        <dbReference type="Rhea" id="RHEA:53428"/>
        <dbReference type="Rhea" id="RHEA-COMP:10131"/>
        <dbReference type="Rhea" id="RHEA-COMP:10132"/>
        <dbReference type="Rhea" id="RHEA-COMP:13555"/>
        <dbReference type="Rhea" id="RHEA-COMP:13556"/>
        <dbReference type="ChEBI" id="CHEBI:29950"/>
        <dbReference type="ChEBI" id="CHEBI:82612"/>
        <dbReference type="ChEBI" id="CHEBI:137386"/>
        <dbReference type="ChEBI" id="CHEBI:137387"/>
        <dbReference type="EC" id="2.1.1.63"/>
    </reaction>
</comment>
<evidence type="ECO:0000256" key="10">
    <source>
        <dbReference type="ARBA" id="ARBA00049348"/>
    </source>
</evidence>
<dbReference type="CDD" id="cd06445">
    <property type="entry name" value="ATase"/>
    <property type="match status" value="1"/>
</dbReference>
<organism evidence="12 13">
    <name type="scientific">Candidatus Raymondbacteria bacterium RIFOXYD12_FULL_49_13</name>
    <dbReference type="NCBI Taxonomy" id="1817890"/>
    <lineage>
        <taxon>Bacteria</taxon>
        <taxon>Raymondiibacteriota</taxon>
    </lineage>
</organism>
<evidence type="ECO:0000256" key="7">
    <source>
        <dbReference type="ARBA" id="ARBA00022679"/>
    </source>
</evidence>
<keyword evidence="8" id="KW-0227">DNA damage</keyword>
<keyword evidence="6" id="KW-0489">Methyltransferase</keyword>
<evidence type="ECO:0000256" key="5">
    <source>
        <dbReference type="ARBA" id="ARBA00015377"/>
    </source>
</evidence>
<evidence type="ECO:0000256" key="9">
    <source>
        <dbReference type="ARBA" id="ARBA00023204"/>
    </source>
</evidence>
<comment type="similarity">
    <text evidence="3">Belongs to the MGMT family.</text>
</comment>
<name>A0A1F7F9V4_UNCRA</name>
<comment type="function">
    <text evidence="2">Involved in the cellular defense against the biological effects of O6-methylguanine (O6-MeG) and O4-methylthymine (O4-MeT) in DNA. Repairs the methylated nucleobase in DNA by stoichiometrically transferring the methyl group to a cysteine residue in the enzyme. This is a suicide reaction: the enzyme is irreversibly inactivated.</text>
</comment>
<feature type="domain" description="Methylated-DNA-[protein]-cysteine S-methyltransferase DNA binding" evidence="11">
    <location>
        <begin position="73"/>
        <end position="152"/>
    </location>
</feature>
<dbReference type="FunFam" id="1.10.10.10:FF:000214">
    <property type="entry name" value="Methylated-DNA--protein-cysteine methyltransferase"/>
    <property type="match status" value="1"/>
</dbReference>
<dbReference type="NCBIfam" id="TIGR00589">
    <property type="entry name" value="ogt"/>
    <property type="match status" value="1"/>
</dbReference>
<evidence type="ECO:0000256" key="6">
    <source>
        <dbReference type="ARBA" id="ARBA00022603"/>
    </source>
</evidence>
<dbReference type="InterPro" id="IPR001497">
    <property type="entry name" value="MethylDNA_cys_MeTrfase_AS"/>
</dbReference>
<protein>
    <recommendedName>
        <fullName evidence="5">Methylated-DNA--protein-cysteine methyltransferase</fullName>
        <ecNumber evidence="4">2.1.1.63</ecNumber>
    </recommendedName>
</protein>
<keyword evidence="7" id="KW-0808">Transferase</keyword>
<dbReference type="GO" id="GO:0032259">
    <property type="term" value="P:methylation"/>
    <property type="evidence" value="ECO:0007669"/>
    <property type="project" value="UniProtKB-KW"/>
</dbReference>
<sequence length="154" mass="16653">MNNPLFSRFYYQAPFCDLYFTATSLGITSVRFSRGSTVNNGFDFASLACELDAYFSGMPVSFSAPYVYNKSTFAGRVLSVLRKTLFGTMISYGELAAKAGFSGAARAVGTVMANNPLPLLIPCHRVITSDKKLGGFSSGIGLKRKLLRLEGVCL</sequence>
<comment type="catalytic activity">
    <reaction evidence="10">
        <text>a 6-O-methyl-2'-deoxyguanosine in DNA + L-cysteinyl-[protein] = S-methyl-L-cysteinyl-[protein] + a 2'-deoxyguanosine in DNA</text>
        <dbReference type="Rhea" id="RHEA:24000"/>
        <dbReference type="Rhea" id="RHEA-COMP:10131"/>
        <dbReference type="Rhea" id="RHEA-COMP:10132"/>
        <dbReference type="Rhea" id="RHEA-COMP:11367"/>
        <dbReference type="Rhea" id="RHEA-COMP:11368"/>
        <dbReference type="ChEBI" id="CHEBI:29950"/>
        <dbReference type="ChEBI" id="CHEBI:82612"/>
        <dbReference type="ChEBI" id="CHEBI:85445"/>
        <dbReference type="ChEBI" id="CHEBI:85448"/>
        <dbReference type="EC" id="2.1.1.63"/>
    </reaction>
</comment>
<dbReference type="Proteomes" id="UP000179243">
    <property type="component" value="Unassembled WGS sequence"/>
</dbReference>
<evidence type="ECO:0000256" key="8">
    <source>
        <dbReference type="ARBA" id="ARBA00022763"/>
    </source>
</evidence>
<evidence type="ECO:0000313" key="13">
    <source>
        <dbReference type="Proteomes" id="UP000179243"/>
    </source>
</evidence>
<dbReference type="GO" id="GO:0003908">
    <property type="term" value="F:methylated-DNA-[protein]-cysteine S-methyltransferase activity"/>
    <property type="evidence" value="ECO:0007669"/>
    <property type="project" value="UniProtKB-EC"/>
</dbReference>